<dbReference type="EMBL" id="PYGA01000020">
    <property type="protein sequence ID" value="PSK91282.1"/>
    <property type="molecule type" value="Genomic_DNA"/>
</dbReference>
<reference evidence="4 5" key="1">
    <citation type="submission" date="2018-03" db="EMBL/GenBank/DDBJ databases">
        <title>Genomic Encyclopedia of Archaeal and Bacterial Type Strains, Phase II (KMG-II): from individual species to whole genera.</title>
        <authorList>
            <person name="Goeker M."/>
        </authorList>
    </citation>
    <scope>NUCLEOTIDE SEQUENCE [LARGE SCALE GENOMIC DNA]</scope>
    <source>
        <strain evidence="4 5">DSM 45312</strain>
    </source>
</reference>
<dbReference type="Pfam" id="PF01297">
    <property type="entry name" value="ZnuA"/>
    <property type="match status" value="1"/>
</dbReference>
<dbReference type="Proteomes" id="UP000240542">
    <property type="component" value="Unassembled WGS sequence"/>
</dbReference>
<dbReference type="PANTHER" id="PTHR42953">
    <property type="entry name" value="HIGH-AFFINITY ZINC UPTAKE SYSTEM PROTEIN ZNUA-RELATED"/>
    <property type="match status" value="1"/>
</dbReference>
<dbReference type="SUPFAM" id="SSF53807">
    <property type="entry name" value="Helical backbone' metal receptor"/>
    <property type="match status" value="1"/>
</dbReference>
<evidence type="ECO:0000256" key="1">
    <source>
        <dbReference type="ARBA" id="ARBA00011028"/>
    </source>
</evidence>
<name>A0A2P8D239_9ACTN</name>
<proteinExistence type="inferred from homology"/>
<evidence type="ECO:0000256" key="2">
    <source>
        <dbReference type="ARBA" id="ARBA00022448"/>
    </source>
</evidence>
<evidence type="ECO:0000313" key="5">
    <source>
        <dbReference type="Proteomes" id="UP000240542"/>
    </source>
</evidence>
<dbReference type="PANTHER" id="PTHR42953:SF3">
    <property type="entry name" value="HIGH-AFFINITY ZINC UPTAKE SYSTEM PROTEIN ZNUA"/>
    <property type="match status" value="1"/>
</dbReference>
<comment type="caution">
    <text evidence="4">The sequence shown here is derived from an EMBL/GenBank/DDBJ whole genome shotgun (WGS) entry which is preliminary data.</text>
</comment>
<accession>A0A2P8D239</accession>
<dbReference type="PROSITE" id="PS51257">
    <property type="entry name" value="PROKAR_LIPOPROTEIN"/>
    <property type="match status" value="1"/>
</dbReference>
<protein>
    <submittedName>
        <fullName evidence="4">Zinc transport system substrate-binding protein</fullName>
    </submittedName>
</protein>
<dbReference type="InterPro" id="IPR050492">
    <property type="entry name" value="Bact_metal-bind_prot9"/>
</dbReference>
<evidence type="ECO:0000256" key="3">
    <source>
        <dbReference type="ARBA" id="ARBA00022729"/>
    </source>
</evidence>
<evidence type="ECO:0000313" key="4">
    <source>
        <dbReference type="EMBL" id="PSK91282.1"/>
    </source>
</evidence>
<organism evidence="4 5">
    <name type="scientific">Murinocardiopsis flavida</name>
    <dbReference type="NCBI Taxonomy" id="645275"/>
    <lineage>
        <taxon>Bacteria</taxon>
        <taxon>Bacillati</taxon>
        <taxon>Actinomycetota</taxon>
        <taxon>Actinomycetes</taxon>
        <taxon>Streptosporangiales</taxon>
        <taxon>Nocardiopsidaceae</taxon>
        <taxon>Murinocardiopsis</taxon>
    </lineage>
</organism>
<gene>
    <name evidence="4" type="ORF">CLV63_1208</name>
</gene>
<dbReference type="RefSeq" id="WP_245929028.1">
    <property type="nucleotide sequence ID" value="NZ_PYGA01000020.1"/>
</dbReference>
<sequence length="298" mass="30834">MSRTLRGAAAGAAALVLAGCGTGGPVGFTDDGRLTVVAGVYPLEWLATQVGGDDVAVEALTEPGAEPHDLELTPRQVGQVSEAGIALYIQGMQPAVDEAVEQQAADHGLDAAEVVELRKAGGEDGGTDPHMWLDPERMAVLAEALGDRLAEADPDNADSYRANAKTVAGELADIRAEYEDGLGDCSQRDFVVSHEAFGYLADAYDLNQIGVAGVEPDNEPSPARIGEVAKVVDEKGVDTIFTETLASPAVANTIAEETGATTAVLDPLEGITDRSPGDDYPSIMHANLGALSKALHCS</sequence>
<dbReference type="Gene3D" id="3.40.50.1980">
    <property type="entry name" value="Nitrogenase molybdenum iron protein domain"/>
    <property type="match status" value="2"/>
</dbReference>
<comment type="similarity">
    <text evidence="1">Belongs to the bacterial solute-binding protein 9 family.</text>
</comment>
<dbReference type="InterPro" id="IPR006127">
    <property type="entry name" value="ZnuA-like"/>
</dbReference>
<keyword evidence="5" id="KW-1185">Reference proteome</keyword>
<dbReference type="AlphaFoldDB" id="A0A2P8D239"/>
<keyword evidence="2" id="KW-0813">Transport</keyword>
<keyword evidence="3" id="KW-0732">Signal</keyword>
<dbReference type="GO" id="GO:0046872">
    <property type="term" value="F:metal ion binding"/>
    <property type="evidence" value="ECO:0007669"/>
    <property type="project" value="InterPro"/>
</dbReference>
<dbReference type="GO" id="GO:0030001">
    <property type="term" value="P:metal ion transport"/>
    <property type="evidence" value="ECO:0007669"/>
    <property type="project" value="InterPro"/>
</dbReference>